<evidence type="ECO:0000313" key="1">
    <source>
        <dbReference type="EMBL" id="OAX35803.1"/>
    </source>
</evidence>
<evidence type="ECO:0000313" key="2">
    <source>
        <dbReference type="Proteomes" id="UP000092154"/>
    </source>
</evidence>
<proteinExistence type="predicted"/>
<organism evidence="1 2">
    <name type="scientific">Rhizopogon vinicolor AM-OR11-026</name>
    <dbReference type="NCBI Taxonomy" id="1314800"/>
    <lineage>
        <taxon>Eukaryota</taxon>
        <taxon>Fungi</taxon>
        <taxon>Dikarya</taxon>
        <taxon>Basidiomycota</taxon>
        <taxon>Agaricomycotina</taxon>
        <taxon>Agaricomycetes</taxon>
        <taxon>Agaricomycetidae</taxon>
        <taxon>Boletales</taxon>
        <taxon>Suillineae</taxon>
        <taxon>Rhizopogonaceae</taxon>
        <taxon>Rhizopogon</taxon>
    </lineage>
</organism>
<dbReference type="AlphaFoldDB" id="A0A1B7MT62"/>
<name>A0A1B7MT62_9AGAM</name>
<gene>
    <name evidence="1" type="ORF">K503DRAFT_784816</name>
</gene>
<sequence>MSIGSRRVWHPLLPRGWGLVPQLLNKGLGALESNFGCYSLLHHVRLCLLSMSIYTGPRVLTAINSATVDRQTGTELAGPNLYVVLYHTSETLRHSLPKTSPIYVNTYQAPEFSQPSTVLQLISRQALNLKYPNNTWAFFIKLQSCRQKYTSMLVIHISAFDVLRVTSITDSFPDHRIKLVGELQVKYTVFFSHRITQFEEI</sequence>
<dbReference type="InParanoid" id="A0A1B7MT62"/>
<reference evidence="1 2" key="1">
    <citation type="submission" date="2016-06" db="EMBL/GenBank/DDBJ databases">
        <title>Comparative genomics of the ectomycorrhizal sister species Rhizopogon vinicolor and Rhizopogon vesiculosus (Basidiomycota: Boletales) reveals a divergence of the mating type B locus.</title>
        <authorList>
            <consortium name="DOE Joint Genome Institute"/>
            <person name="Mujic A.B."/>
            <person name="Kuo A."/>
            <person name="Tritt A."/>
            <person name="Lipzen A."/>
            <person name="Chen C."/>
            <person name="Johnson J."/>
            <person name="Sharma A."/>
            <person name="Barry K."/>
            <person name="Grigoriev I.V."/>
            <person name="Spatafora J.W."/>
        </authorList>
    </citation>
    <scope>NUCLEOTIDE SEQUENCE [LARGE SCALE GENOMIC DNA]</scope>
    <source>
        <strain evidence="1 2">AM-OR11-026</strain>
    </source>
</reference>
<dbReference type="Proteomes" id="UP000092154">
    <property type="component" value="Unassembled WGS sequence"/>
</dbReference>
<dbReference type="EMBL" id="KV448466">
    <property type="protein sequence ID" value="OAX35803.1"/>
    <property type="molecule type" value="Genomic_DNA"/>
</dbReference>
<protein>
    <submittedName>
        <fullName evidence="1">Uncharacterized protein</fullName>
    </submittedName>
</protein>
<accession>A0A1B7MT62</accession>
<keyword evidence="2" id="KW-1185">Reference proteome</keyword>